<proteinExistence type="predicted"/>
<dbReference type="InterPro" id="IPR027417">
    <property type="entry name" value="P-loop_NTPase"/>
</dbReference>
<sequence length="158" mass="16473">MTEGPDRVGAGLLEREEELRRLEGAIAGAKAGTGTVVAVEGSAGIGRTRLLRAAMERAAMSGMAVVSARGGQMETEFAFGIARQLFGPVLTAAETGEREVLLEGAAAPAMLLPSAAPHIGATGCLSSWTGRCCRSTGHRRHPVLLREEVLLVEADPHM</sequence>
<keyword evidence="2" id="KW-0067">ATP-binding</keyword>
<gene>
    <name evidence="2" type="ORF">Sipo8835_01150</name>
</gene>
<accession>A0AAE8W8K1</accession>
<dbReference type="GO" id="GO:0005524">
    <property type="term" value="F:ATP binding"/>
    <property type="evidence" value="ECO:0007669"/>
    <property type="project" value="UniProtKB-KW"/>
</dbReference>
<reference evidence="2 3" key="1">
    <citation type="submission" date="2019-03" db="EMBL/GenBank/DDBJ databases">
        <title>Comparative genomic analyses of the sweetpotato soil rot pathogen, Streptomyces ipomoeae.</title>
        <authorList>
            <person name="Ruschel Soares N."/>
            <person name="Badger J.H."/>
            <person name="Huguet-Tapia J.C."/>
            <person name="Clark C.A."/>
            <person name="Pettis G.S."/>
        </authorList>
    </citation>
    <scope>NUCLEOTIDE SEQUENCE [LARGE SCALE GENOMIC DNA]</scope>
    <source>
        <strain evidence="2 3">88-35</strain>
    </source>
</reference>
<dbReference type="Proteomes" id="UP000318720">
    <property type="component" value="Unassembled WGS sequence"/>
</dbReference>
<dbReference type="AlphaFoldDB" id="A0AAE8W8K1"/>
<dbReference type="InterPro" id="IPR041664">
    <property type="entry name" value="AAA_16"/>
</dbReference>
<evidence type="ECO:0000313" key="2">
    <source>
        <dbReference type="EMBL" id="TQE39827.1"/>
    </source>
</evidence>
<comment type="caution">
    <text evidence="2">The sequence shown here is derived from an EMBL/GenBank/DDBJ whole genome shotgun (WGS) entry which is preliminary data.</text>
</comment>
<evidence type="ECO:0000259" key="1">
    <source>
        <dbReference type="Pfam" id="PF13191"/>
    </source>
</evidence>
<evidence type="ECO:0000313" key="3">
    <source>
        <dbReference type="Proteomes" id="UP000318720"/>
    </source>
</evidence>
<name>A0AAE8W8K1_9ACTN</name>
<dbReference type="SUPFAM" id="SSF52540">
    <property type="entry name" value="P-loop containing nucleoside triphosphate hydrolases"/>
    <property type="match status" value="1"/>
</dbReference>
<dbReference type="EMBL" id="SPAZ01000015">
    <property type="protein sequence ID" value="TQE39827.1"/>
    <property type="molecule type" value="Genomic_DNA"/>
</dbReference>
<dbReference type="Pfam" id="PF13191">
    <property type="entry name" value="AAA_16"/>
    <property type="match status" value="1"/>
</dbReference>
<dbReference type="RefSeq" id="WP_141580407.1">
    <property type="nucleotide sequence ID" value="NZ_SPAZ01000015.1"/>
</dbReference>
<organism evidence="2 3">
    <name type="scientific">Streptomyces ipomoeae</name>
    <dbReference type="NCBI Taxonomy" id="103232"/>
    <lineage>
        <taxon>Bacteria</taxon>
        <taxon>Bacillati</taxon>
        <taxon>Actinomycetota</taxon>
        <taxon>Actinomycetes</taxon>
        <taxon>Kitasatosporales</taxon>
        <taxon>Streptomycetaceae</taxon>
        <taxon>Streptomyces</taxon>
    </lineage>
</organism>
<keyword evidence="2" id="KW-0547">Nucleotide-binding</keyword>
<feature type="domain" description="Orc1-like AAA ATPase" evidence="1">
    <location>
        <begin position="12"/>
        <end position="103"/>
    </location>
</feature>
<protein>
    <submittedName>
        <fullName evidence="2">ATP-binding protein</fullName>
    </submittedName>
</protein>